<dbReference type="Gene3D" id="2.60.120.10">
    <property type="entry name" value="Jelly Rolls"/>
    <property type="match status" value="1"/>
</dbReference>
<accession>A0A2G6PFG0</accession>
<comment type="caution">
    <text evidence="2">The sequence shown here is derived from an EMBL/GenBank/DDBJ whole genome shotgun (WGS) entry which is preliminary data.</text>
</comment>
<dbReference type="EMBL" id="PDTV01000005">
    <property type="protein sequence ID" value="PIE83285.1"/>
    <property type="molecule type" value="Genomic_DNA"/>
</dbReference>
<sequence length="113" mass="13222">MKKKEWLVFQLPELLAKINPDNLSFQEFLRTPSLSCAIYHLPANSKEMQRAHEEDELYLVLKGRGRLRIGDKEHVVQKDTLMYIHAACDHAFFDIEEDLTVLAFFGAVRHFFT</sequence>
<evidence type="ECO:0000313" key="3">
    <source>
        <dbReference type="Proteomes" id="UP000229278"/>
    </source>
</evidence>
<protein>
    <submittedName>
        <fullName evidence="2">Cupin</fullName>
    </submittedName>
</protein>
<proteinExistence type="predicted"/>
<feature type="domain" description="Cupin type-2" evidence="1">
    <location>
        <begin position="42"/>
        <end position="96"/>
    </location>
</feature>
<dbReference type="InterPro" id="IPR014710">
    <property type="entry name" value="RmlC-like_jellyroll"/>
</dbReference>
<dbReference type="InterPro" id="IPR013096">
    <property type="entry name" value="Cupin_2"/>
</dbReference>
<organism evidence="2 3">
    <name type="scientific">Candidatus Contendibacter odensensis</name>
    <dbReference type="NCBI Taxonomy" id="1400860"/>
    <lineage>
        <taxon>Bacteria</taxon>
        <taxon>Pseudomonadati</taxon>
        <taxon>Pseudomonadota</taxon>
        <taxon>Gammaproteobacteria</taxon>
        <taxon>Candidatus Competibacteraceae</taxon>
        <taxon>Candidatus Contendibacter</taxon>
    </lineage>
</organism>
<evidence type="ECO:0000259" key="1">
    <source>
        <dbReference type="Pfam" id="PF07883"/>
    </source>
</evidence>
<gene>
    <name evidence="2" type="ORF">CSA09_02095</name>
</gene>
<dbReference type="Proteomes" id="UP000229278">
    <property type="component" value="Unassembled WGS sequence"/>
</dbReference>
<dbReference type="InterPro" id="IPR011051">
    <property type="entry name" value="RmlC_Cupin_sf"/>
</dbReference>
<reference evidence="2 3" key="1">
    <citation type="submission" date="2017-10" db="EMBL/GenBank/DDBJ databases">
        <title>Novel microbial diversity and functional potential in the marine mammal oral microbiome.</title>
        <authorList>
            <person name="Dudek N.K."/>
            <person name="Sun C.L."/>
            <person name="Burstein D."/>
            <person name="Kantor R.S."/>
            <person name="Aliaga Goltsman D.S."/>
            <person name="Bik E.M."/>
            <person name="Thomas B.C."/>
            <person name="Banfield J.F."/>
            <person name="Relman D.A."/>
        </authorList>
    </citation>
    <scope>NUCLEOTIDE SEQUENCE [LARGE SCALE GENOMIC DNA]</scope>
    <source>
        <strain evidence="2">DOLJORAL78_50_517</strain>
    </source>
</reference>
<dbReference type="SUPFAM" id="SSF51182">
    <property type="entry name" value="RmlC-like cupins"/>
    <property type="match status" value="1"/>
</dbReference>
<name>A0A2G6PFG0_9GAMM</name>
<dbReference type="AlphaFoldDB" id="A0A2G6PFG0"/>
<evidence type="ECO:0000313" key="2">
    <source>
        <dbReference type="EMBL" id="PIE83285.1"/>
    </source>
</evidence>
<dbReference type="Pfam" id="PF07883">
    <property type="entry name" value="Cupin_2"/>
    <property type="match status" value="1"/>
</dbReference>